<dbReference type="PRINTS" id="PR00690">
    <property type="entry name" value="ADHESNFAMILY"/>
</dbReference>
<dbReference type="GO" id="GO:0007155">
    <property type="term" value="P:cell adhesion"/>
    <property type="evidence" value="ECO:0007669"/>
    <property type="project" value="InterPro"/>
</dbReference>
<dbReference type="Proteomes" id="UP001255696">
    <property type="component" value="Unassembled WGS sequence"/>
</dbReference>
<reference evidence="8" key="1">
    <citation type="submission" date="2017-04" db="EMBL/GenBank/DDBJ databases">
        <title>Function of individual gut microbiota members based on whole genome sequencing of pure cultures obtained from chicken caecum.</title>
        <authorList>
            <person name="Medvecky M."/>
            <person name="Cejkova D."/>
            <person name="Polansky O."/>
            <person name="Karasova D."/>
            <person name="Kubasova T."/>
            <person name="Cizek A."/>
            <person name="Rychlik I."/>
        </authorList>
    </citation>
    <scope>NUCLEOTIDE SEQUENCE [LARGE SCALE GENOMIC DNA]</scope>
    <source>
        <strain evidence="8">An144</strain>
    </source>
</reference>
<name>A0A0J0B574_9ENTE</name>
<evidence type="ECO:0000256" key="3">
    <source>
        <dbReference type="ARBA" id="ARBA00022729"/>
    </source>
</evidence>
<dbReference type="PRINTS" id="PR00691">
    <property type="entry name" value="ADHESINB"/>
</dbReference>
<evidence type="ECO:0000256" key="1">
    <source>
        <dbReference type="ARBA" id="ARBA00011028"/>
    </source>
</evidence>
<feature type="chain" id="PRO_5038331432" evidence="5">
    <location>
        <begin position="19"/>
        <end position="317"/>
    </location>
</feature>
<accession>A0A0J0B574</accession>
<comment type="similarity">
    <text evidence="1 4">Belongs to the bacterial solute-binding protein 9 family.</text>
</comment>
<evidence type="ECO:0000313" key="8">
    <source>
        <dbReference type="Proteomes" id="UP000196074"/>
    </source>
</evidence>
<dbReference type="GO" id="GO:0046872">
    <property type="term" value="F:metal ion binding"/>
    <property type="evidence" value="ECO:0007669"/>
    <property type="project" value="InterPro"/>
</dbReference>
<evidence type="ECO:0000256" key="4">
    <source>
        <dbReference type="RuleBase" id="RU003512"/>
    </source>
</evidence>
<dbReference type="InterPro" id="IPR006128">
    <property type="entry name" value="Lipoprotein_PsaA-like"/>
</dbReference>
<reference evidence="7" key="2">
    <citation type="journal article" date="2018" name="BMC Genomics">
        <title>Whole genome sequencing and function prediction of 133 gut anaerobes isolated from chicken caecum in pure cultures.</title>
        <authorList>
            <person name="Medvecky M."/>
            <person name="Cejkova D."/>
            <person name="Polansky O."/>
            <person name="Karasova D."/>
            <person name="Kubasova T."/>
            <person name="Cizek A."/>
            <person name="Rychlik I."/>
        </authorList>
    </citation>
    <scope>NUCLEOTIDE SEQUENCE</scope>
    <source>
        <strain evidence="7">An144</strain>
    </source>
</reference>
<dbReference type="RefSeq" id="WP_016250669.1">
    <property type="nucleotide sequence ID" value="NZ_AP035890.1"/>
</dbReference>
<keyword evidence="3 5" id="KW-0732">Signal</keyword>
<gene>
    <name evidence="7" type="ORF">B5E88_06960</name>
    <name evidence="6" type="ORF">P7H47_06585</name>
</gene>
<sequence>MKRIVAVITLIFTIGLLAGCQNQEKASQSENQKVQVMATFYPMYAFSKAVVGDTGEVKLLIPAGTEPHDYEPSARDIAKLNEAGLVVYNSSHFETWMTDVKQNIDAKHTQLVEASTGIQLLSGEEEHEHHAEETYEHDHDHGDVNPHVWLDPVLAQKEVTNIQKALSKRYPKYQATFKKNAQAYIKKLQALDQQYREAAQKATNKTFVVQHDAFVYLAKRYGLEQVAVTGLSPEEEPTPSRLVELKKYIQKEQIHVIYFEENASAKVAKTLAKETGVRLLVLNPLESLTKDQLADGEDYLSVMQANLQALQQTLNEK</sequence>
<dbReference type="InterPro" id="IPR050492">
    <property type="entry name" value="Bact_metal-bind_prot9"/>
</dbReference>
<feature type="signal peptide" evidence="5">
    <location>
        <begin position="1"/>
        <end position="18"/>
    </location>
</feature>
<dbReference type="InterPro" id="IPR006127">
    <property type="entry name" value="ZnuA-like"/>
</dbReference>
<dbReference type="PANTHER" id="PTHR42953:SF3">
    <property type="entry name" value="HIGH-AFFINITY ZINC UPTAKE SYSTEM PROTEIN ZNUA"/>
    <property type="match status" value="1"/>
</dbReference>
<comment type="caution">
    <text evidence="7">The sequence shown here is derived from an EMBL/GenBank/DDBJ whole genome shotgun (WGS) entry which is preliminary data.</text>
</comment>
<dbReference type="PROSITE" id="PS51257">
    <property type="entry name" value="PROKAR_LIPOPROTEIN"/>
    <property type="match status" value="1"/>
</dbReference>
<protein>
    <submittedName>
        <fullName evidence="6">Metal ABC transporter substrate-binding protein</fullName>
    </submittedName>
    <submittedName>
        <fullName evidence="7">Zinc ABC transporter substrate-binding protein</fullName>
    </submittedName>
</protein>
<evidence type="ECO:0000313" key="7">
    <source>
        <dbReference type="EMBL" id="OUQ10279.1"/>
    </source>
</evidence>
<evidence type="ECO:0000256" key="2">
    <source>
        <dbReference type="ARBA" id="ARBA00022448"/>
    </source>
</evidence>
<dbReference type="GeneID" id="60872706"/>
<dbReference type="Gene3D" id="3.40.50.1980">
    <property type="entry name" value="Nitrogenase molybdenum iron protein domain"/>
    <property type="match status" value="2"/>
</dbReference>
<evidence type="ECO:0000256" key="5">
    <source>
        <dbReference type="SAM" id="SignalP"/>
    </source>
</evidence>
<dbReference type="EMBL" id="NFLC01000011">
    <property type="protein sequence ID" value="OUQ10279.1"/>
    <property type="molecule type" value="Genomic_DNA"/>
</dbReference>
<dbReference type="EMBL" id="JARQBI010000013">
    <property type="protein sequence ID" value="MDT2796908.1"/>
    <property type="molecule type" value="Genomic_DNA"/>
</dbReference>
<dbReference type="CDD" id="cd01017">
    <property type="entry name" value="AdcA"/>
    <property type="match status" value="1"/>
</dbReference>
<dbReference type="AlphaFoldDB" id="A0A0J0B574"/>
<proteinExistence type="inferred from homology"/>
<dbReference type="InterPro" id="IPR006129">
    <property type="entry name" value="AdhesinB"/>
</dbReference>
<evidence type="ECO:0000313" key="6">
    <source>
        <dbReference type="EMBL" id="MDT2796908.1"/>
    </source>
</evidence>
<organism evidence="7 8">
    <name type="scientific">Enterococcus cecorum</name>
    <dbReference type="NCBI Taxonomy" id="44008"/>
    <lineage>
        <taxon>Bacteria</taxon>
        <taxon>Bacillati</taxon>
        <taxon>Bacillota</taxon>
        <taxon>Bacilli</taxon>
        <taxon>Lactobacillales</taxon>
        <taxon>Enterococcaceae</taxon>
        <taxon>Enterococcus</taxon>
    </lineage>
</organism>
<dbReference type="GO" id="GO:0030001">
    <property type="term" value="P:metal ion transport"/>
    <property type="evidence" value="ECO:0007669"/>
    <property type="project" value="InterPro"/>
</dbReference>
<dbReference type="PANTHER" id="PTHR42953">
    <property type="entry name" value="HIGH-AFFINITY ZINC UPTAKE SYSTEM PROTEIN ZNUA-RELATED"/>
    <property type="match status" value="1"/>
</dbReference>
<dbReference type="SUPFAM" id="SSF53807">
    <property type="entry name" value="Helical backbone' metal receptor"/>
    <property type="match status" value="1"/>
</dbReference>
<dbReference type="Pfam" id="PF01297">
    <property type="entry name" value="ZnuA"/>
    <property type="match status" value="1"/>
</dbReference>
<reference evidence="6" key="3">
    <citation type="submission" date="2023-03" db="EMBL/GenBank/DDBJ databases">
        <authorList>
            <person name="Shen W."/>
            <person name="Cai J."/>
        </authorList>
    </citation>
    <scope>NUCLEOTIDE SEQUENCE</scope>
    <source>
        <strain evidence="6">B245-2</strain>
    </source>
</reference>
<keyword evidence="2 4" id="KW-0813">Transport</keyword>
<dbReference type="Proteomes" id="UP000196074">
    <property type="component" value="Unassembled WGS sequence"/>
</dbReference>